<evidence type="ECO:0000313" key="4">
    <source>
        <dbReference type="EMBL" id="MCL6274349.1"/>
    </source>
</evidence>
<dbReference type="CDD" id="cd04301">
    <property type="entry name" value="NAT_SF"/>
    <property type="match status" value="1"/>
</dbReference>
<dbReference type="Pfam" id="PF00583">
    <property type="entry name" value="Acetyltransf_1"/>
    <property type="match status" value="1"/>
</dbReference>
<protein>
    <submittedName>
        <fullName evidence="4">GNAT family N-acetyltransferase</fullName>
    </submittedName>
</protein>
<evidence type="ECO:0000259" key="3">
    <source>
        <dbReference type="PROSITE" id="PS51186"/>
    </source>
</evidence>
<dbReference type="SUPFAM" id="SSF55729">
    <property type="entry name" value="Acyl-CoA N-acyltransferases (Nat)"/>
    <property type="match status" value="1"/>
</dbReference>
<comment type="caution">
    <text evidence="4">The sequence shown here is derived from an EMBL/GenBank/DDBJ whole genome shotgun (WGS) entry which is preliminary data.</text>
</comment>
<proteinExistence type="predicted"/>
<keyword evidence="1" id="KW-0808">Transferase</keyword>
<gene>
    <name evidence="4" type="ORF">M3P19_10030</name>
</gene>
<organism evidence="4 5">
    <name type="scientific">Flagellimonas spongiicola</name>
    <dbReference type="NCBI Taxonomy" id="2942208"/>
    <lineage>
        <taxon>Bacteria</taxon>
        <taxon>Pseudomonadati</taxon>
        <taxon>Bacteroidota</taxon>
        <taxon>Flavobacteriia</taxon>
        <taxon>Flavobacteriales</taxon>
        <taxon>Flavobacteriaceae</taxon>
        <taxon>Flagellimonas</taxon>
    </lineage>
</organism>
<evidence type="ECO:0000256" key="1">
    <source>
        <dbReference type="ARBA" id="ARBA00022679"/>
    </source>
</evidence>
<dbReference type="InterPro" id="IPR016181">
    <property type="entry name" value="Acyl_CoA_acyltransferase"/>
</dbReference>
<evidence type="ECO:0000256" key="2">
    <source>
        <dbReference type="ARBA" id="ARBA00023315"/>
    </source>
</evidence>
<dbReference type="PANTHER" id="PTHR42919">
    <property type="entry name" value="N-ALPHA-ACETYLTRANSFERASE"/>
    <property type="match status" value="1"/>
</dbReference>
<keyword evidence="5" id="KW-1185">Reference proteome</keyword>
<reference evidence="4 5" key="1">
    <citation type="submission" date="2022-05" db="EMBL/GenBank/DDBJ databases">
        <authorList>
            <person name="Park J.-S."/>
        </authorList>
    </citation>
    <scope>NUCLEOTIDE SEQUENCE [LARGE SCALE GENOMIC DNA]</scope>
    <source>
        <strain evidence="4 5">2012CJ35-5</strain>
    </source>
</reference>
<dbReference type="InterPro" id="IPR000182">
    <property type="entry name" value="GNAT_dom"/>
</dbReference>
<dbReference type="RefSeq" id="WP_249657531.1">
    <property type="nucleotide sequence ID" value="NZ_JAMFMA010000002.1"/>
</dbReference>
<name>A0ABT0PSJ0_9FLAO</name>
<dbReference type="EMBL" id="JAMFMA010000002">
    <property type="protein sequence ID" value="MCL6274349.1"/>
    <property type="molecule type" value="Genomic_DNA"/>
</dbReference>
<evidence type="ECO:0000313" key="5">
    <source>
        <dbReference type="Proteomes" id="UP001203607"/>
    </source>
</evidence>
<dbReference type="PANTHER" id="PTHR42919:SF8">
    <property type="entry name" value="N-ALPHA-ACETYLTRANSFERASE 50"/>
    <property type="match status" value="1"/>
</dbReference>
<keyword evidence="2" id="KW-0012">Acyltransferase</keyword>
<feature type="domain" description="N-acetyltransferase" evidence="3">
    <location>
        <begin position="8"/>
        <end position="176"/>
    </location>
</feature>
<dbReference type="Gene3D" id="3.40.630.30">
    <property type="match status" value="1"/>
</dbReference>
<sequence length="176" mass="20160">MKPLTTHLSIQKCTTSDASLLTHISRDTFIAAFEAQNDPDDFKNYIETAFNETQLLNEINSDGTSFYFVYDSTELVGYFKVNIGKSQSDIKDENSMELERIYVLGGNQGKGIGAWILDQVIVLAKKNALDYLWLGVWEHNPRAIKFYLDNGFTKFGTHPYFIGKDKQTDWLLRLEL</sequence>
<dbReference type="PROSITE" id="PS51186">
    <property type="entry name" value="GNAT"/>
    <property type="match status" value="1"/>
</dbReference>
<dbReference type="Proteomes" id="UP001203607">
    <property type="component" value="Unassembled WGS sequence"/>
</dbReference>
<accession>A0ABT0PSJ0</accession>
<dbReference type="InterPro" id="IPR051556">
    <property type="entry name" value="N-term/lysine_N-AcTrnsfr"/>
</dbReference>